<reference evidence="1 2" key="1">
    <citation type="submission" date="2020-08" db="EMBL/GenBank/DDBJ databases">
        <title>The genome sequence of Novosphingobium flavum 4Y4.</title>
        <authorList>
            <person name="Liu Y."/>
        </authorList>
    </citation>
    <scope>NUCLEOTIDE SEQUENCE [LARGE SCALE GENOMIC DNA]</scope>
    <source>
        <strain evidence="1 2">4Y4</strain>
    </source>
</reference>
<evidence type="ECO:0000313" key="2">
    <source>
        <dbReference type="Proteomes" id="UP000520156"/>
    </source>
</evidence>
<comment type="caution">
    <text evidence="1">The sequence shown here is derived from an EMBL/GenBank/DDBJ whole genome shotgun (WGS) entry which is preliminary data.</text>
</comment>
<proteinExistence type="predicted"/>
<keyword evidence="2" id="KW-1185">Reference proteome</keyword>
<dbReference type="EMBL" id="JACLAU010000031">
    <property type="protein sequence ID" value="MBC2653003.1"/>
    <property type="molecule type" value="Genomic_DNA"/>
</dbReference>
<dbReference type="AlphaFoldDB" id="A0A7X1F9Q1"/>
<sequence length="67" mass="7462">MQPSMISCLGIAMRPTLHMFLVVELEYWHMALATVSASFSQSEGGAELHWLKRDWIASASAEHVTLS</sequence>
<gene>
    <name evidence="1" type="ORF">H7F49_15000</name>
</gene>
<evidence type="ECO:0000313" key="1">
    <source>
        <dbReference type="EMBL" id="MBC2653003.1"/>
    </source>
</evidence>
<dbReference type="Proteomes" id="UP000520156">
    <property type="component" value="Unassembled WGS sequence"/>
</dbReference>
<organism evidence="1 2">
    <name type="scientific">Novosphingobium aerophilum</name>
    <dbReference type="NCBI Taxonomy" id="2839843"/>
    <lineage>
        <taxon>Bacteria</taxon>
        <taxon>Pseudomonadati</taxon>
        <taxon>Pseudomonadota</taxon>
        <taxon>Alphaproteobacteria</taxon>
        <taxon>Sphingomonadales</taxon>
        <taxon>Sphingomonadaceae</taxon>
        <taxon>Novosphingobium</taxon>
    </lineage>
</organism>
<protein>
    <submittedName>
        <fullName evidence="1">Uncharacterized protein</fullName>
    </submittedName>
</protein>
<accession>A0A7X1F9Q1</accession>
<name>A0A7X1F9Q1_9SPHN</name>